<organism evidence="8 9">
    <name type="scientific">Streptomyces qinglanensis</name>
    <dbReference type="NCBI Taxonomy" id="943816"/>
    <lineage>
        <taxon>Bacteria</taxon>
        <taxon>Bacillati</taxon>
        <taxon>Actinomycetota</taxon>
        <taxon>Actinomycetes</taxon>
        <taxon>Kitasatosporales</taxon>
        <taxon>Streptomycetaceae</taxon>
        <taxon>Streptomyces</taxon>
    </lineage>
</organism>
<dbReference type="PATRIC" id="fig|943816.4.peg.4400"/>
<keyword evidence="5 7" id="KW-0408">Iron</keyword>
<dbReference type="PROSITE" id="PS00086">
    <property type="entry name" value="CYTOCHROME_P450"/>
    <property type="match status" value="1"/>
</dbReference>
<evidence type="ECO:0000256" key="5">
    <source>
        <dbReference type="ARBA" id="ARBA00023004"/>
    </source>
</evidence>
<accession>A0A1E7K984</accession>
<evidence type="ECO:0000256" key="1">
    <source>
        <dbReference type="ARBA" id="ARBA00010617"/>
    </source>
</evidence>
<evidence type="ECO:0000313" key="8">
    <source>
        <dbReference type="EMBL" id="OEV00387.1"/>
    </source>
</evidence>
<dbReference type="GO" id="GO:0016705">
    <property type="term" value="F:oxidoreductase activity, acting on paired donors, with incorporation or reduction of molecular oxygen"/>
    <property type="evidence" value="ECO:0007669"/>
    <property type="project" value="InterPro"/>
</dbReference>
<dbReference type="Pfam" id="PF00067">
    <property type="entry name" value="p450"/>
    <property type="match status" value="1"/>
</dbReference>
<dbReference type="GO" id="GO:0004497">
    <property type="term" value="F:monooxygenase activity"/>
    <property type="evidence" value="ECO:0007669"/>
    <property type="project" value="UniProtKB-KW"/>
</dbReference>
<dbReference type="InterPro" id="IPR017972">
    <property type="entry name" value="Cyt_P450_CS"/>
</dbReference>
<dbReference type="Proteomes" id="UP000175829">
    <property type="component" value="Unassembled WGS sequence"/>
</dbReference>
<dbReference type="PANTHER" id="PTHR46696">
    <property type="entry name" value="P450, PUTATIVE (EUROFUNG)-RELATED"/>
    <property type="match status" value="1"/>
</dbReference>
<reference evidence="8 9" key="1">
    <citation type="journal article" date="2016" name="Front. Microbiol.">
        <title>Comparative Genomics Analysis of Streptomyces Species Reveals Their Adaptation to the Marine Environment and Their Diversity at the Genomic Level.</title>
        <authorList>
            <person name="Tian X."/>
            <person name="Zhang Z."/>
            <person name="Yang T."/>
            <person name="Chen M."/>
            <person name="Li J."/>
            <person name="Chen F."/>
            <person name="Yang J."/>
            <person name="Li W."/>
            <person name="Zhang B."/>
            <person name="Zhang Z."/>
            <person name="Wu J."/>
            <person name="Zhang C."/>
            <person name="Long L."/>
            <person name="Xiao J."/>
        </authorList>
    </citation>
    <scope>NUCLEOTIDE SEQUENCE [LARGE SCALE GENOMIC DNA]</scope>
    <source>
        <strain evidence="8 9">SCSIO M10379</strain>
    </source>
</reference>
<dbReference type="PANTHER" id="PTHR46696:SF1">
    <property type="entry name" value="CYTOCHROME P450 YJIB-RELATED"/>
    <property type="match status" value="1"/>
</dbReference>
<keyword evidence="3 7" id="KW-0479">Metal-binding</keyword>
<proteinExistence type="inferred from homology"/>
<dbReference type="CDD" id="cd11031">
    <property type="entry name" value="Cyp158A-like"/>
    <property type="match status" value="1"/>
</dbReference>
<dbReference type="GO" id="GO:0005506">
    <property type="term" value="F:iron ion binding"/>
    <property type="evidence" value="ECO:0007669"/>
    <property type="project" value="InterPro"/>
</dbReference>
<dbReference type="PRINTS" id="PR00359">
    <property type="entry name" value="BP450"/>
</dbReference>
<name>A0A1E7K984_9ACTN</name>
<sequence length="398" mass="43880">MAQCPLYDVPADPPELEFDPFLRAALESPPSRIRLPHGEGDCWLVTRYDDVRFVTSDPRFSRDIVGRPTPRMTRHLIPLDRAVSFVDPPGHARVRSVVAPVFGSGAVERLRPRVRALVAELVDGMLAAGPPADVVRYVVSPLPLAVVGELLGVPPEDRTQVRDWAVTLLTRASDDAAAERAQQVKAAARRYFRELAERRRSRPAGDLMTRMVAAVDAGRIDEEELLALATLIGLNGWHAVRNNVSNMVYLLLTRPELRERLCAEPESVPRAVEELLRWIPHKHGVGQPRIATEDVEVGGVLVRRGEVVQVSYVAAGRDPRRFPDPDALDIDRQGPPHLAFGHGPHHCVAPLLARMEAEELLSALLRRLPGLRPAVPAGEIAWQGSVLIRGPVGLPVTW</sequence>
<evidence type="ECO:0000313" key="9">
    <source>
        <dbReference type="Proteomes" id="UP000175829"/>
    </source>
</evidence>
<dbReference type="GO" id="GO:0020037">
    <property type="term" value="F:heme binding"/>
    <property type="evidence" value="ECO:0007669"/>
    <property type="project" value="InterPro"/>
</dbReference>
<comment type="similarity">
    <text evidence="1 7">Belongs to the cytochrome P450 family.</text>
</comment>
<gene>
    <name evidence="8" type="ORF">AN217_24175</name>
</gene>
<dbReference type="Gene3D" id="1.10.630.10">
    <property type="entry name" value="Cytochrome P450"/>
    <property type="match status" value="1"/>
</dbReference>
<evidence type="ECO:0000256" key="6">
    <source>
        <dbReference type="ARBA" id="ARBA00023033"/>
    </source>
</evidence>
<evidence type="ECO:0000256" key="2">
    <source>
        <dbReference type="ARBA" id="ARBA00022617"/>
    </source>
</evidence>
<keyword evidence="6 7" id="KW-0503">Monooxygenase</keyword>
<dbReference type="FunFam" id="1.10.630.10:FF:000018">
    <property type="entry name" value="Cytochrome P450 monooxygenase"/>
    <property type="match status" value="1"/>
</dbReference>
<evidence type="ECO:0000256" key="7">
    <source>
        <dbReference type="RuleBase" id="RU000461"/>
    </source>
</evidence>
<dbReference type="InterPro" id="IPR002397">
    <property type="entry name" value="Cyt_P450_B"/>
</dbReference>
<evidence type="ECO:0000256" key="3">
    <source>
        <dbReference type="ARBA" id="ARBA00022723"/>
    </source>
</evidence>
<keyword evidence="4 7" id="KW-0560">Oxidoreductase</keyword>
<dbReference type="EMBL" id="LJGV01000022">
    <property type="protein sequence ID" value="OEV00387.1"/>
    <property type="molecule type" value="Genomic_DNA"/>
</dbReference>
<dbReference type="SUPFAM" id="SSF48264">
    <property type="entry name" value="Cytochrome P450"/>
    <property type="match status" value="1"/>
</dbReference>
<dbReference type="InterPro" id="IPR036396">
    <property type="entry name" value="Cyt_P450_sf"/>
</dbReference>
<dbReference type="RefSeq" id="WP_069992851.1">
    <property type="nucleotide sequence ID" value="NZ_LJGV01000022.1"/>
</dbReference>
<dbReference type="AlphaFoldDB" id="A0A1E7K984"/>
<protein>
    <submittedName>
        <fullName evidence="8">Cytochrome</fullName>
    </submittedName>
</protein>
<dbReference type="InterPro" id="IPR001128">
    <property type="entry name" value="Cyt_P450"/>
</dbReference>
<comment type="caution">
    <text evidence="8">The sequence shown here is derived from an EMBL/GenBank/DDBJ whole genome shotgun (WGS) entry which is preliminary data.</text>
</comment>
<evidence type="ECO:0000256" key="4">
    <source>
        <dbReference type="ARBA" id="ARBA00023002"/>
    </source>
</evidence>
<keyword evidence="2 7" id="KW-0349">Heme</keyword>